<dbReference type="AlphaFoldDB" id="A0A1H3Y967"/>
<reference evidence="1 2" key="1">
    <citation type="submission" date="2016-10" db="EMBL/GenBank/DDBJ databases">
        <authorList>
            <person name="de Groot N.N."/>
        </authorList>
    </citation>
    <scope>NUCLEOTIDE SEQUENCE [LARGE SCALE GENOMIC DNA]</scope>
    <source>
        <strain evidence="1 2">D31d</strain>
    </source>
</reference>
<organism evidence="1 2">
    <name type="scientific">Xylanibacter ruminicola</name>
    <name type="common">Prevotella ruminicola</name>
    <dbReference type="NCBI Taxonomy" id="839"/>
    <lineage>
        <taxon>Bacteria</taxon>
        <taxon>Pseudomonadati</taxon>
        <taxon>Bacteroidota</taxon>
        <taxon>Bacteroidia</taxon>
        <taxon>Bacteroidales</taxon>
        <taxon>Prevotellaceae</taxon>
        <taxon>Xylanibacter</taxon>
    </lineage>
</organism>
<evidence type="ECO:0000313" key="1">
    <source>
        <dbReference type="EMBL" id="SEA07494.1"/>
    </source>
</evidence>
<accession>A0A1H3Y967</accession>
<proteinExistence type="predicted"/>
<protein>
    <submittedName>
        <fullName evidence="1">Uncharacterized protein</fullName>
    </submittedName>
</protein>
<evidence type="ECO:0000313" key="2">
    <source>
        <dbReference type="Proteomes" id="UP000182257"/>
    </source>
</evidence>
<dbReference type="EMBL" id="FNRF01000001">
    <property type="protein sequence ID" value="SEA07494.1"/>
    <property type="molecule type" value="Genomic_DNA"/>
</dbReference>
<dbReference type="Proteomes" id="UP000182257">
    <property type="component" value="Unassembled WGS sequence"/>
</dbReference>
<sequence>MQLNSEKYYTFSPMVRNSHCFRGELISFDPSENLENSKYAGEKTESCFSCSSIYTANSAMESAHIYTCRCEPIFILTHTGIPEPSD</sequence>
<name>A0A1H3Y967_XYLRU</name>
<gene>
    <name evidence="1" type="ORF">SAMN05216462_0536</name>
</gene>